<dbReference type="EMBL" id="JAVREN010000001">
    <property type="protein sequence ID" value="MDT0305427.1"/>
    <property type="molecule type" value="Genomic_DNA"/>
</dbReference>
<dbReference type="Proteomes" id="UP001183388">
    <property type="component" value="Unassembled WGS sequence"/>
</dbReference>
<gene>
    <name evidence="8" type="ORF">RM780_00405</name>
</gene>
<dbReference type="RefSeq" id="WP_311628338.1">
    <property type="nucleotide sequence ID" value="NZ_JAVREN010000001.1"/>
</dbReference>
<dbReference type="InterPro" id="IPR032871">
    <property type="entry name" value="AHH_dom_containing"/>
</dbReference>
<protein>
    <submittedName>
        <fullName evidence="8">DUF6531 domain-containing protein</fullName>
    </submittedName>
</protein>
<dbReference type="Gene3D" id="1.20.120.330">
    <property type="entry name" value="Nucleotidyltransferases domain 2"/>
    <property type="match status" value="1"/>
</dbReference>
<keyword evidence="4" id="KW-0812">Transmembrane</keyword>
<feature type="coiled-coil region" evidence="2">
    <location>
        <begin position="97"/>
        <end position="124"/>
    </location>
</feature>
<dbReference type="SUPFAM" id="SSF158414">
    <property type="entry name" value="HP0062-like"/>
    <property type="match status" value="1"/>
</dbReference>
<evidence type="ECO:0000259" key="7">
    <source>
        <dbReference type="Pfam" id="PF25023"/>
    </source>
</evidence>
<dbReference type="Pfam" id="PF05593">
    <property type="entry name" value="RHS_repeat"/>
    <property type="match status" value="8"/>
</dbReference>
<feature type="domain" description="Teneurin-like YD-shell" evidence="7">
    <location>
        <begin position="1099"/>
        <end position="1366"/>
    </location>
</feature>
<dbReference type="PANTHER" id="PTHR32305:SF15">
    <property type="entry name" value="PROTEIN RHSA-RELATED"/>
    <property type="match status" value="1"/>
</dbReference>
<evidence type="ECO:0000256" key="3">
    <source>
        <dbReference type="SAM" id="MobiDB-lite"/>
    </source>
</evidence>
<evidence type="ECO:0000259" key="5">
    <source>
        <dbReference type="Pfam" id="PF20148"/>
    </source>
</evidence>
<dbReference type="InterPro" id="IPR045351">
    <property type="entry name" value="DUF6531"/>
</dbReference>
<dbReference type="PANTHER" id="PTHR32305">
    <property type="match status" value="1"/>
</dbReference>
<keyword evidence="1" id="KW-0677">Repeat</keyword>
<feature type="region of interest" description="Disordered" evidence="3">
    <location>
        <begin position="1"/>
        <end position="22"/>
    </location>
</feature>
<sequence length="1526" mass="164607">MSRPSDWSPVDMDRDPTPGDPEEIRQLATELQEFADDVGEALGRVRGMASDRAVQEWSGLSADTFRAEFDGVPENLDKLQRSYDLAADALAAYWPELQNAQGMADRALQRAVEAQAALASAQTELTDAQGWVSRAGDEAERLQDERSSGDGDGGDAPEPPDENQVRQAVRDHQAAQEAASAARSRVDSAESELSAARELARQAQEMREEAARLCAQGLEEASDAGIQNRSWWERLLDFLADAWDAIVAVCKVIVAVLGVVALIIGGPLAFVVLAAAVVVLADTLIEYANGRGSLLDVAFAALDCIPGMRGLTTLGGLARGLRGGLSAARTGLRGIAQGVRGLGQNIRRMGRDVRGLSLCGDPVDMATGELVVSATDVDLPGVLPLILERHHRTGVRTGLLFGPSWASTLDQRLVLAEHGVELFTADGRVLHYPVPLAEGGGVLPVEGPHWPLAWDGGPGGELAVRQGDSGLTLRFRPVPGRPASTLPLAAISDRNGNAVTLVHGPDGLPAEVVHDGGYRIGLATTSEGRITALRLLSDPGQPTLLRFGYDERGNLAEVVNSSGEPLRFAYDARHRITGWEDRNGSWYRYVYDEEGRCVATQGAGGVLDYAFAYAADPATGGPVTTAADSLGHTRTFRFNDCYQLVEETDPLGHAVRQEWDRRDLLLAHTDELGRTTRLEWDEAGRLTAVTLPDGSTTRARYDESGLPVEVTDFAGAVRRQEWDERGNCTALTEPTGATTRFTHDPTGALATLTDATGAVQRFTNNAAGLPVRSLDPVGAEVLLEYDAFGRVTAETDPLGGTTRLTWSVEGRMLSRTLPDGSAESWTYDAEGNRLTHTDPLGRTTAWEYAPFDQVTARTTPDGARLTFAHDTELRLTGVTNAEGATWTYTLDAAGQPVAETDFDGRTLAYAYDAAGQLTRRVNALGQTVEFAYDAAGRQVRKSVDGQVTVFTHDPAGRLLTAEGPGVSLALAYDAAGNTTAETINGRTLHTTYDLLGRPAGRTTPAGVAASYAYDAAGRRTALAFAGRTLTSTWDASGRETRRELGPGGPVLAHSWDAADRLTAQTATMPGAERPALGRTFDLRADGSLATVEDRRTGRRSYEADAAGRVTGVRAADWSESYAWDASGNQTAAAWPEDRPEPSARGSRTYEGTRVTRAGAVSYAYDAAGRVVLRRRARLSRKPEVWRYTWDAEDRLTSVTTPDGTRWRYLYDAFGRRVAKQRLAPDGETVAEQTEFTWDGIHLVEQTTTVAGQPEAVTLTWEREETRPLAQAERRSLADAPQQVVDQRFFAIVTDLVGTPTELLAEDGSIAWHAAGATLWGLIPPPPSAAAHTPLRFPGQYADEETRLHYNLLRHYDPLTARYVTPDPLGLDAGPNARAYVPDPLFWIDYLGLLTCAQHAARLRRNLARAGRPVGPGQAAAHIVPTGFNRGGAPAMRRLLQRYGVDINDAANGIPLGHPTPHNFTHRNAYLGRLDARLQQVVQNGINQGLGRGAIRQSLRRELRSIGRQIERELSTGAPGPGAYWTA</sequence>
<dbReference type="InterPro" id="IPR022385">
    <property type="entry name" value="Rhs_assc_core"/>
</dbReference>
<dbReference type="InterPro" id="IPR050708">
    <property type="entry name" value="T6SS_VgrG/RHS"/>
</dbReference>
<accession>A0ABU2L1P8</accession>
<keyword evidence="2" id="KW-0175">Coiled coil</keyword>
<evidence type="ECO:0000313" key="8">
    <source>
        <dbReference type="EMBL" id="MDT0305427.1"/>
    </source>
</evidence>
<dbReference type="InterPro" id="IPR049082">
    <property type="entry name" value="T7SS_signal"/>
</dbReference>
<keyword evidence="4" id="KW-0472">Membrane</keyword>
<evidence type="ECO:0000256" key="4">
    <source>
        <dbReference type="SAM" id="Phobius"/>
    </source>
</evidence>
<feature type="transmembrane region" description="Helical" evidence="4">
    <location>
        <begin position="252"/>
        <end position="281"/>
    </location>
</feature>
<dbReference type="InterPro" id="IPR056823">
    <property type="entry name" value="TEN-like_YD-shell"/>
</dbReference>
<dbReference type="Pfam" id="PF14412">
    <property type="entry name" value="AHH"/>
    <property type="match status" value="1"/>
</dbReference>
<feature type="domain" description="DUF6531" evidence="5">
    <location>
        <begin position="360"/>
        <end position="432"/>
    </location>
</feature>
<feature type="region of interest" description="Disordered" evidence="3">
    <location>
        <begin position="1128"/>
        <end position="1149"/>
    </location>
</feature>
<feature type="compositionally biased region" description="Acidic residues" evidence="3">
    <location>
        <begin position="152"/>
        <end position="161"/>
    </location>
</feature>
<dbReference type="Pfam" id="PF25023">
    <property type="entry name" value="TEN_YD-shell"/>
    <property type="match status" value="1"/>
</dbReference>
<dbReference type="NCBIfam" id="TIGR01643">
    <property type="entry name" value="YD_repeat_2x"/>
    <property type="match status" value="14"/>
</dbReference>
<keyword evidence="9" id="KW-1185">Reference proteome</keyword>
<proteinExistence type="predicted"/>
<feature type="compositionally biased region" description="Basic and acidic residues" evidence="3">
    <location>
        <begin position="135"/>
        <end position="149"/>
    </location>
</feature>
<reference evidence="9" key="1">
    <citation type="submission" date="2023-07" db="EMBL/GenBank/DDBJ databases">
        <title>30 novel species of actinomycetes from the DSMZ collection.</title>
        <authorList>
            <person name="Nouioui I."/>
        </authorList>
    </citation>
    <scope>NUCLEOTIDE SEQUENCE [LARGE SCALE GENOMIC DNA]</scope>
    <source>
        <strain evidence="9">DSM 44917</strain>
    </source>
</reference>
<evidence type="ECO:0000313" key="9">
    <source>
        <dbReference type="Proteomes" id="UP001183388"/>
    </source>
</evidence>
<keyword evidence="4" id="KW-1133">Transmembrane helix</keyword>
<comment type="caution">
    <text evidence="8">The sequence shown here is derived from an EMBL/GenBank/DDBJ whole genome shotgun (WGS) entry which is preliminary data.</text>
</comment>
<evidence type="ECO:0000256" key="2">
    <source>
        <dbReference type="SAM" id="Coils"/>
    </source>
</evidence>
<dbReference type="InterPro" id="IPR029013">
    <property type="entry name" value="HP0062-like_sf"/>
</dbReference>
<name>A0ABU2L1P8_9ACTN</name>
<dbReference type="Pfam" id="PF21725">
    <property type="entry name" value="T7SS_signal"/>
    <property type="match status" value="1"/>
</dbReference>
<dbReference type="Gene3D" id="2.180.10.10">
    <property type="entry name" value="RHS repeat-associated core"/>
    <property type="match status" value="3"/>
</dbReference>
<evidence type="ECO:0000256" key="1">
    <source>
        <dbReference type="ARBA" id="ARBA00022737"/>
    </source>
</evidence>
<dbReference type="InterPro" id="IPR031325">
    <property type="entry name" value="RHS_repeat"/>
</dbReference>
<feature type="region of interest" description="Disordered" evidence="3">
    <location>
        <begin position="124"/>
        <end position="189"/>
    </location>
</feature>
<feature type="compositionally biased region" description="Basic and acidic residues" evidence="3">
    <location>
        <begin position="11"/>
        <end position="22"/>
    </location>
</feature>
<organism evidence="8 9">
    <name type="scientific">Streptomyces boetiae</name>
    <dbReference type="NCBI Taxonomy" id="3075541"/>
    <lineage>
        <taxon>Bacteria</taxon>
        <taxon>Bacillati</taxon>
        <taxon>Actinomycetota</taxon>
        <taxon>Actinomycetes</taxon>
        <taxon>Kitasatosporales</taxon>
        <taxon>Streptomycetaceae</taxon>
        <taxon>Streptomyces</taxon>
    </lineage>
</organism>
<feature type="domain" description="Putative T7SS secretion signal" evidence="6">
    <location>
        <begin position="19"/>
        <end position="209"/>
    </location>
</feature>
<dbReference type="Pfam" id="PF20148">
    <property type="entry name" value="DUF6531"/>
    <property type="match status" value="1"/>
</dbReference>
<dbReference type="InterPro" id="IPR006530">
    <property type="entry name" value="YD"/>
</dbReference>
<dbReference type="NCBIfam" id="TIGR03696">
    <property type="entry name" value="Rhs_assc_core"/>
    <property type="match status" value="1"/>
</dbReference>
<dbReference type="SUPFAM" id="SSF69304">
    <property type="entry name" value="Tricorn protease N-terminal domain"/>
    <property type="match status" value="1"/>
</dbReference>
<evidence type="ECO:0000259" key="6">
    <source>
        <dbReference type="Pfam" id="PF21725"/>
    </source>
</evidence>